<reference evidence="1" key="1">
    <citation type="journal article" date="2020" name="Nat. Commun.">
        <title>Large-scale genome sequencing of mycorrhizal fungi provides insights into the early evolution of symbiotic traits.</title>
        <authorList>
            <person name="Miyauchi S."/>
            <person name="Kiss E."/>
            <person name="Kuo A."/>
            <person name="Drula E."/>
            <person name="Kohler A."/>
            <person name="Sanchez-Garcia M."/>
            <person name="Morin E."/>
            <person name="Andreopoulos B."/>
            <person name="Barry K.W."/>
            <person name="Bonito G."/>
            <person name="Buee M."/>
            <person name="Carver A."/>
            <person name="Chen C."/>
            <person name="Cichocki N."/>
            <person name="Clum A."/>
            <person name="Culley D."/>
            <person name="Crous P.W."/>
            <person name="Fauchery L."/>
            <person name="Girlanda M."/>
            <person name="Hayes R.D."/>
            <person name="Keri Z."/>
            <person name="LaButti K."/>
            <person name="Lipzen A."/>
            <person name="Lombard V."/>
            <person name="Magnuson J."/>
            <person name="Maillard F."/>
            <person name="Murat C."/>
            <person name="Nolan M."/>
            <person name="Ohm R.A."/>
            <person name="Pangilinan J."/>
            <person name="Pereira M.F."/>
            <person name="Perotto S."/>
            <person name="Peter M."/>
            <person name="Pfister S."/>
            <person name="Riley R."/>
            <person name="Sitrit Y."/>
            <person name="Stielow J.B."/>
            <person name="Szollosi G."/>
            <person name="Zifcakova L."/>
            <person name="Stursova M."/>
            <person name="Spatafora J.W."/>
            <person name="Tedersoo L."/>
            <person name="Vaario L.M."/>
            <person name="Yamada A."/>
            <person name="Yan M."/>
            <person name="Wang P."/>
            <person name="Xu J."/>
            <person name="Bruns T."/>
            <person name="Baldrian P."/>
            <person name="Vilgalys R."/>
            <person name="Dunand C."/>
            <person name="Henrissat B."/>
            <person name="Grigoriev I.V."/>
            <person name="Hibbett D."/>
            <person name="Nagy L.G."/>
            <person name="Martin F.M."/>
        </authorList>
    </citation>
    <scope>NUCLEOTIDE SEQUENCE</scope>
    <source>
        <strain evidence="1">UP504</strain>
    </source>
</reference>
<gene>
    <name evidence="1" type="ORF">BS47DRAFT_1346204</name>
</gene>
<evidence type="ECO:0000313" key="2">
    <source>
        <dbReference type="Proteomes" id="UP000886523"/>
    </source>
</evidence>
<dbReference type="Proteomes" id="UP000886523">
    <property type="component" value="Unassembled WGS sequence"/>
</dbReference>
<name>A0A9P6ATY9_9AGAM</name>
<proteinExistence type="predicted"/>
<protein>
    <submittedName>
        <fullName evidence="1">Uncharacterized protein</fullName>
    </submittedName>
</protein>
<organism evidence="1 2">
    <name type="scientific">Hydnum rufescens UP504</name>
    <dbReference type="NCBI Taxonomy" id="1448309"/>
    <lineage>
        <taxon>Eukaryota</taxon>
        <taxon>Fungi</taxon>
        <taxon>Dikarya</taxon>
        <taxon>Basidiomycota</taxon>
        <taxon>Agaricomycotina</taxon>
        <taxon>Agaricomycetes</taxon>
        <taxon>Cantharellales</taxon>
        <taxon>Hydnaceae</taxon>
        <taxon>Hydnum</taxon>
    </lineage>
</organism>
<dbReference type="AlphaFoldDB" id="A0A9P6ATY9"/>
<dbReference type="EMBL" id="MU128994">
    <property type="protein sequence ID" value="KAF9511903.1"/>
    <property type="molecule type" value="Genomic_DNA"/>
</dbReference>
<accession>A0A9P6ATY9</accession>
<evidence type="ECO:0000313" key="1">
    <source>
        <dbReference type="EMBL" id="KAF9511903.1"/>
    </source>
</evidence>
<keyword evidence="2" id="KW-1185">Reference proteome</keyword>
<sequence length="133" mass="14446">MVTGSFGPKQTQILLVHTSDPNPSGLSYVAWTLLRRVVVSMLSNLVCLEAKLPTAAASLHSGAMRFCMIGKSTVSFKLNYAASPSRFGLDILDTVLIVPETVNAMILCWRNDLCNPQVVFPTFAGTAKIAHHR</sequence>
<comment type="caution">
    <text evidence="1">The sequence shown here is derived from an EMBL/GenBank/DDBJ whole genome shotgun (WGS) entry which is preliminary data.</text>
</comment>